<dbReference type="CDD" id="cd21383">
    <property type="entry name" value="GAT_GGA_Tom1-like"/>
    <property type="match status" value="1"/>
</dbReference>
<dbReference type="PROSITE" id="PS50909">
    <property type="entry name" value="GAT"/>
    <property type="match status" value="1"/>
</dbReference>
<feature type="region of interest" description="Disordered" evidence="3">
    <location>
        <begin position="444"/>
        <end position="539"/>
    </location>
</feature>
<dbReference type="InterPro" id="IPR038425">
    <property type="entry name" value="GAT_sf"/>
</dbReference>
<dbReference type="AlphaFoldDB" id="A0A0D2VQI2"/>
<dbReference type="STRING" id="595528.A0A0D2VQI2"/>
<dbReference type="GO" id="GO:0007165">
    <property type="term" value="P:signal transduction"/>
    <property type="evidence" value="ECO:0007669"/>
    <property type="project" value="TreeGrafter"/>
</dbReference>
<gene>
    <name evidence="6" type="ORF">CAOG_003809</name>
</gene>
<proteinExistence type="predicted"/>
<name>A0A0D2VQI2_CAPO3</name>
<dbReference type="OrthoDB" id="2018246at2759"/>
<dbReference type="RefSeq" id="XP_004363537.1">
    <property type="nucleotide sequence ID" value="XM_004363480.2"/>
</dbReference>
<dbReference type="Gene3D" id="1.25.40.90">
    <property type="match status" value="1"/>
</dbReference>
<dbReference type="PANTHER" id="PTHR13856">
    <property type="entry name" value="VHS DOMAIN CONTAINING PROTEIN FAMILY"/>
    <property type="match status" value="1"/>
</dbReference>
<feature type="domain" description="VHS" evidence="4">
    <location>
        <begin position="14"/>
        <end position="144"/>
    </location>
</feature>
<evidence type="ECO:0000313" key="6">
    <source>
        <dbReference type="EMBL" id="KJE92927.1"/>
    </source>
</evidence>
<feature type="region of interest" description="Disordered" evidence="3">
    <location>
        <begin position="381"/>
        <end position="413"/>
    </location>
</feature>
<dbReference type="GO" id="GO:0015031">
    <property type="term" value="P:protein transport"/>
    <property type="evidence" value="ECO:0007669"/>
    <property type="project" value="UniProtKB-KW"/>
</dbReference>
<feature type="compositionally biased region" description="Low complexity" evidence="3">
    <location>
        <begin position="381"/>
        <end position="398"/>
    </location>
</feature>
<feature type="compositionally biased region" description="Pro residues" evidence="3">
    <location>
        <begin position="210"/>
        <end position="220"/>
    </location>
</feature>
<feature type="compositionally biased region" description="Low complexity" evidence="3">
    <location>
        <begin position="343"/>
        <end position="369"/>
    </location>
</feature>
<dbReference type="FunCoup" id="A0A0D2VQI2">
    <property type="interactions" value="109"/>
</dbReference>
<dbReference type="Gene3D" id="1.20.58.160">
    <property type="match status" value="1"/>
</dbReference>
<sequence length="539" mass="58047">MFGTSKLAAAIERCTNETQPSEDWNLILEICDQIKHTDTGPKEAIKTIQKRLSNKNASVIYFTLVLLEACVKNAGERFHAEIANQEFLNFLVKLVQPKSPIPARSREKILELLQSWSDNLGHQHEYALIKETVRKLRDEGIEFPAQDMDAMSPIHTPQAHAMPSPSRPTAAAATLSTYPTSSPPSDRGGFATMSDSSPGANAYSRAQQPPSQPQPQPHPQPTFKLKLEPHQRAKLTTEFGVVTENCNLFREVVSAQQPNEPIESFTLELKETLEAMQSRIMALVEQVLDEDIIVTLLSLNDKLNTALGQFAALTPGHQRTQQGFNGPPQSAYPAARSGFASSQQQQQQQPGHATPTTYAPSPAASSAPAEPQLIDFDSMPLATSASAPQPPATRTASSDAPRPGSAFLANPFASTGSTYDDNMEAPSMGSLAGAMSARANLVAGQAPPAEDDAFSQLASSRLSARASTPSSSPPQQSTPLPTAPGQSSISTADFDDFLAERGFSSKKSSTTTLLTAPPANTQNRRQLNLEEQDEDMFGL</sequence>
<dbReference type="Pfam" id="PF00790">
    <property type="entry name" value="VHS"/>
    <property type="match status" value="1"/>
</dbReference>
<dbReference type="GO" id="GO:0005768">
    <property type="term" value="C:endosome"/>
    <property type="evidence" value="ECO:0007669"/>
    <property type="project" value="TreeGrafter"/>
</dbReference>
<dbReference type="eggNOG" id="KOG1087">
    <property type="taxonomic scope" value="Eukaryota"/>
</dbReference>
<dbReference type="GO" id="GO:0016020">
    <property type="term" value="C:membrane"/>
    <property type="evidence" value="ECO:0007669"/>
    <property type="project" value="TreeGrafter"/>
</dbReference>
<feature type="compositionally biased region" description="Low complexity" evidence="3">
    <location>
        <begin position="505"/>
        <end position="515"/>
    </location>
</feature>
<dbReference type="EMBL" id="KE346364">
    <property type="protein sequence ID" value="KJE92927.1"/>
    <property type="molecule type" value="Genomic_DNA"/>
</dbReference>
<keyword evidence="7" id="KW-1185">Reference proteome</keyword>
<feature type="compositionally biased region" description="Acidic residues" evidence="3">
    <location>
        <begin position="530"/>
        <end position="539"/>
    </location>
</feature>
<keyword evidence="2" id="KW-0653">Protein transport</keyword>
<feature type="compositionally biased region" description="Low complexity" evidence="3">
    <location>
        <begin position="161"/>
        <end position="185"/>
    </location>
</feature>
<feature type="region of interest" description="Disordered" evidence="3">
    <location>
        <begin position="155"/>
        <end position="223"/>
    </location>
</feature>
<dbReference type="Pfam" id="PF03127">
    <property type="entry name" value="GAT"/>
    <property type="match status" value="1"/>
</dbReference>
<dbReference type="SMART" id="SM00288">
    <property type="entry name" value="VHS"/>
    <property type="match status" value="1"/>
</dbReference>
<dbReference type="Proteomes" id="UP000008743">
    <property type="component" value="Unassembled WGS sequence"/>
</dbReference>
<dbReference type="PhylomeDB" id="A0A0D2VQI2"/>
<accession>A0A0D2VQI2</accession>
<evidence type="ECO:0008006" key="8">
    <source>
        <dbReference type="Google" id="ProtNLM"/>
    </source>
</evidence>
<dbReference type="InterPro" id="IPR004152">
    <property type="entry name" value="GAT_dom"/>
</dbReference>
<dbReference type="GO" id="GO:0030276">
    <property type="term" value="F:clathrin binding"/>
    <property type="evidence" value="ECO:0007669"/>
    <property type="project" value="TreeGrafter"/>
</dbReference>
<dbReference type="SUPFAM" id="SSF89009">
    <property type="entry name" value="GAT-like domain"/>
    <property type="match status" value="1"/>
</dbReference>
<dbReference type="SUPFAM" id="SSF48464">
    <property type="entry name" value="ENTH/VHS domain"/>
    <property type="match status" value="1"/>
</dbReference>
<dbReference type="InterPro" id="IPR002014">
    <property type="entry name" value="VHS_dom"/>
</dbReference>
<reference evidence="7" key="1">
    <citation type="submission" date="2011-02" db="EMBL/GenBank/DDBJ databases">
        <title>The Genome Sequence of Capsaspora owczarzaki ATCC 30864.</title>
        <authorList>
            <person name="Russ C."/>
            <person name="Cuomo C."/>
            <person name="Burger G."/>
            <person name="Gray M.W."/>
            <person name="Holland P.W.H."/>
            <person name="King N."/>
            <person name="Lang F.B.F."/>
            <person name="Roger A.J."/>
            <person name="Ruiz-Trillo I."/>
            <person name="Young S.K."/>
            <person name="Zeng Q."/>
            <person name="Gargeya S."/>
            <person name="Alvarado L."/>
            <person name="Berlin A."/>
            <person name="Chapman S.B."/>
            <person name="Chen Z."/>
            <person name="Freedman E."/>
            <person name="Gellesch M."/>
            <person name="Goldberg J."/>
            <person name="Griggs A."/>
            <person name="Gujja S."/>
            <person name="Heilman E."/>
            <person name="Heiman D."/>
            <person name="Howarth C."/>
            <person name="Mehta T."/>
            <person name="Neiman D."/>
            <person name="Pearson M."/>
            <person name="Roberts A."/>
            <person name="Saif S."/>
            <person name="Shea T."/>
            <person name="Shenoy N."/>
            <person name="Sisk P."/>
            <person name="Stolte C."/>
            <person name="Sykes S."/>
            <person name="White J."/>
            <person name="Yandava C."/>
            <person name="Haas B."/>
            <person name="Nusbaum C."/>
            <person name="Birren B."/>
        </authorList>
    </citation>
    <scope>NUCLEOTIDE SEQUENCE</scope>
    <source>
        <strain evidence="7">ATCC 30864</strain>
    </source>
</reference>
<evidence type="ECO:0000256" key="1">
    <source>
        <dbReference type="ARBA" id="ARBA00022448"/>
    </source>
</evidence>
<dbReference type="CDD" id="cd03565">
    <property type="entry name" value="VHS_Tom1_like"/>
    <property type="match status" value="1"/>
</dbReference>
<evidence type="ECO:0000259" key="5">
    <source>
        <dbReference type="PROSITE" id="PS50909"/>
    </source>
</evidence>
<feature type="compositionally biased region" description="Low complexity" evidence="3">
    <location>
        <begin position="455"/>
        <end position="484"/>
    </location>
</feature>
<dbReference type="GO" id="GO:0035091">
    <property type="term" value="F:phosphatidylinositol binding"/>
    <property type="evidence" value="ECO:0007669"/>
    <property type="project" value="InterPro"/>
</dbReference>
<feature type="region of interest" description="Disordered" evidence="3">
    <location>
        <begin position="317"/>
        <end position="369"/>
    </location>
</feature>
<evidence type="ECO:0000256" key="2">
    <source>
        <dbReference type="ARBA" id="ARBA00022927"/>
    </source>
</evidence>
<dbReference type="GO" id="GO:0043130">
    <property type="term" value="F:ubiquitin binding"/>
    <property type="evidence" value="ECO:0007669"/>
    <property type="project" value="InterPro"/>
</dbReference>
<evidence type="ECO:0000313" key="7">
    <source>
        <dbReference type="Proteomes" id="UP000008743"/>
    </source>
</evidence>
<protein>
    <recommendedName>
        <fullName evidence="8">VHS domain-containing protein</fullName>
    </recommendedName>
</protein>
<dbReference type="OMA" id="NCECTHA"/>
<feature type="compositionally biased region" description="Polar residues" evidence="3">
    <location>
        <begin position="317"/>
        <end position="328"/>
    </location>
</feature>
<dbReference type="InParanoid" id="A0A0D2VQI2"/>
<organism evidence="6 7">
    <name type="scientific">Capsaspora owczarzaki (strain ATCC 30864)</name>
    <dbReference type="NCBI Taxonomy" id="595528"/>
    <lineage>
        <taxon>Eukaryota</taxon>
        <taxon>Filasterea</taxon>
        <taxon>Capsaspora</taxon>
    </lineage>
</organism>
<dbReference type="PROSITE" id="PS50179">
    <property type="entry name" value="VHS"/>
    <property type="match status" value="1"/>
</dbReference>
<dbReference type="InterPro" id="IPR008942">
    <property type="entry name" value="ENTH_VHS"/>
</dbReference>
<evidence type="ECO:0000256" key="3">
    <source>
        <dbReference type="SAM" id="MobiDB-lite"/>
    </source>
</evidence>
<keyword evidence="1" id="KW-0813">Transport</keyword>
<evidence type="ECO:0000259" key="4">
    <source>
        <dbReference type="PROSITE" id="PS50179"/>
    </source>
</evidence>
<feature type="domain" description="GAT" evidence="5">
    <location>
        <begin position="230"/>
        <end position="315"/>
    </location>
</feature>
<dbReference type="PANTHER" id="PTHR13856:SF137">
    <property type="entry name" value="GH05942P"/>
    <property type="match status" value="1"/>
</dbReference>